<evidence type="ECO:0000256" key="4">
    <source>
        <dbReference type="ARBA" id="ARBA00022840"/>
    </source>
</evidence>
<dbReference type="GO" id="GO:0032267">
    <property type="term" value="F:tRNA(Ile)-lysidine synthase activity"/>
    <property type="evidence" value="ECO:0007669"/>
    <property type="project" value="UniProtKB-EC"/>
</dbReference>
<dbReference type="Pfam" id="PF01171">
    <property type="entry name" value="ATP_bind_3"/>
    <property type="match status" value="1"/>
</dbReference>
<dbReference type="InterPro" id="IPR012795">
    <property type="entry name" value="tRNA_Ile_lys_synt_N"/>
</dbReference>
<name>A0A838YFM6_9GAMM</name>
<evidence type="ECO:0000256" key="5">
    <source>
        <dbReference type="ARBA" id="ARBA00048539"/>
    </source>
</evidence>
<dbReference type="PANTHER" id="PTHR43033:SF1">
    <property type="entry name" value="TRNA(ILE)-LYSIDINE SYNTHASE-RELATED"/>
    <property type="match status" value="1"/>
</dbReference>
<dbReference type="GO" id="GO:0006400">
    <property type="term" value="P:tRNA modification"/>
    <property type="evidence" value="ECO:0007669"/>
    <property type="project" value="UniProtKB-UniRule"/>
</dbReference>
<keyword evidence="2 6" id="KW-0819">tRNA processing</keyword>
<dbReference type="EC" id="6.3.4.19" evidence="6"/>
<dbReference type="HAMAP" id="MF_01161">
    <property type="entry name" value="tRNA_Ile_lys_synt"/>
    <property type="match status" value="1"/>
</dbReference>
<dbReference type="EMBL" id="JACETM010000001">
    <property type="protein sequence ID" value="MBA4723657.1"/>
    <property type="molecule type" value="Genomic_DNA"/>
</dbReference>
<evidence type="ECO:0000259" key="7">
    <source>
        <dbReference type="Pfam" id="PF01171"/>
    </source>
</evidence>
<comment type="function">
    <text evidence="6">Ligates lysine onto the cytidine present at position 34 of the AUA codon-specific tRNA(Ile) that contains the anticodon CAU, in an ATP-dependent manner. Cytidine is converted to lysidine, thus changing the amino acid specificity of the tRNA from methionine to isoleucine.</text>
</comment>
<feature type="binding site" evidence="6">
    <location>
        <begin position="22"/>
        <end position="27"/>
    </location>
    <ligand>
        <name>ATP</name>
        <dbReference type="ChEBI" id="CHEBI:30616"/>
    </ligand>
</feature>
<comment type="catalytic activity">
    <reaction evidence="5 6">
        <text>cytidine(34) in tRNA(Ile2) + L-lysine + ATP = lysidine(34) in tRNA(Ile2) + AMP + diphosphate + H(+)</text>
        <dbReference type="Rhea" id="RHEA:43744"/>
        <dbReference type="Rhea" id="RHEA-COMP:10625"/>
        <dbReference type="Rhea" id="RHEA-COMP:10670"/>
        <dbReference type="ChEBI" id="CHEBI:15378"/>
        <dbReference type="ChEBI" id="CHEBI:30616"/>
        <dbReference type="ChEBI" id="CHEBI:32551"/>
        <dbReference type="ChEBI" id="CHEBI:33019"/>
        <dbReference type="ChEBI" id="CHEBI:82748"/>
        <dbReference type="ChEBI" id="CHEBI:83665"/>
        <dbReference type="ChEBI" id="CHEBI:456215"/>
        <dbReference type="EC" id="6.3.4.19"/>
    </reaction>
</comment>
<comment type="similarity">
    <text evidence="6">Belongs to the tRNA(Ile)-lysidine synthase family.</text>
</comment>
<protein>
    <recommendedName>
        <fullName evidence="6">tRNA(Ile)-lysidine synthase</fullName>
        <ecNumber evidence="6">6.3.4.19</ecNumber>
    </recommendedName>
    <alternativeName>
        <fullName evidence="6">tRNA(Ile)-2-lysyl-cytidine synthase</fullName>
    </alternativeName>
    <alternativeName>
        <fullName evidence="6">tRNA(Ile)-lysidine synthetase</fullName>
    </alternativeName>
</protein>
<dbReference type="Gene3D" id="3.40.50.620">
    <property type="entry name" value="HUPs"/>
    <property type="match status" value="1"/>
</dbReference>
<dbReference type="GO" id="GO:0005737">
    <property type="term" value="C:cytoplasm"/>
    <property type="evidence" value="ECO:0007669"/>
    <property type="project" value="UniProtKB-SubCell"/>
</dbReference>
<evidence type="ECO:0000256" key="6">
    <source>
        <dbReference type="HAMAP-Rule" id="MF_01161"/>
    </source>
</evidence>
<evidence type="ECO:0000256" key="2">
    <source>
        <dbReference type="ARBA" id="ARBA00022694"/>
    </source>
</evidence>
<dbReference type="CDD" id="cd01992">
    <property type="entry name" value="TilS_N"/>
    <property type="match status" value="1"/>
</dbReference>
<comment type="caution">
    <text evidence="8">The sequence shown here is derived from an EMBL/GenBank/DDBJ whole genome shotgun (WGS) entry which is preliminary data.</text>
</comment>
<dbReference type="InterPro" id="IPR012094">
    <property type="entry name" value="tRNA_Ile_lys_synt"/>
</dbReference>
<comment type="subcellular location">
    <subcellularLocation>
        <location evidence="6">Cytoplasm</location>
    </subcellularLocation>
</comment>
<dbReference type="GO" id="GO:0005524">
    <property type="term" value="F:ATP binding"/>
    <property type="evidence" value="ECO:0007669"/>
    <property type="project" value="UniProtKB-UniRule"/>
</dbReference>
<dbReference type="Gene3D" id="1.20.59.20">
    <property type="match status" value="1"/>
</dbReference>
<dbReference type="InterPro" id="IPR014729">
    <property type="entry name" value="Rossmann-like_a/b/a_fold"/>
</dbReference>
<dbReference type="InterPro" id="IPR011063">
    <property type="entry name" value="TilS/TtcA_N"/>
</dbReference>
<dbReference type="Proteomes" id="UP000585327">
    <property type="component" value="Unassembled WGS sequence"/>
</dbReference>
<evidence type="ECO:0000256" key="3">
    <source>
        <dbReference type="ARBA" id="ARBA00022741"/>
    </source>
</evidence>
<proteinExistence type="inferred from homology"/>
<dbReference type="NCBIfam" id="TIGR02432">
    <property type="entry name" value="lysidine_TilS_N"/>
    <property type="match status" value="1"/>
</dbReference>
<keyword evidence="6" id="KW-0963">Cytoplasm</keyword>
<reference evidence="8 9" key="1">
    <citation type="submission" date="2020-06" db="EMBL/GenBank/DDBJ databases">
        <title>Dysbiosis in marine aquaculture revealed through microbiome analysis: reverse ecology for environmental sustainability.</title>
        <authorList>
            <person name="Haro-Moreno J.M."/>
            <person name="Coutinho F.H."/>
            <person name="Zaragoza-Solas A."/>
            <person name="Picazo A."/>
            <person name="Almagro-Moreno S."/>
            <person name="Lopez-Perez M."/>
        </authorList>
    </citation>
    <scope>NUCLEOTIDE SEQUENCE [LARGE SCALE GENOMIC DNA]</scope>
    <source>
        <strain evidence="8">MCMED-G42</strain>
    </source>
</reference>
<evidence type="ECO:0000313" key="9">
    <source>
        <dbReference type="Proteomes" id="UP000585327"/>
    </source>
</evidence>
<keyword evidence="4 6" id="KW-0067">ATP-binding</keyword>
<organism evidence="8 9">
    <name type="scientific">SAR86 cluster bacterium</name>
    <dbReference type="NCBI Taxonomy" id="2030880"/>
    <lineage>
        <taxon>Bacteria</taxon>
        <taxon>Pseudomonadati</taxon>
        <taxon>Pseudomonadota</taxon>
        <taxon>Gammaproteobacteria</taxon>
        <taxon>SAR86 cluster</taxon>
    </lineage>
</organism>
<sequence length="319" mass="36352">MRDYSFVLNNINPTEKIYIAYSGGLDSSVLLDIFYKLSIKNSLLIEAIHVNHNINKESEIWEDHCKAVCNSINIPLKIISTQILAKGGGIESAARNKRYEIFTNILEDSEQILTAHHQDDTAETILLRLFRGTGIDGLIGPAETRELGKGHLIRPLLSLSKKHLQSYADKNGISYIEDKTNFSDDQDRNYIRNKILPLANERWVEPSSRISKTSNLIKNKLDIYKDLFKSNYSEFLLGEIDLKKLKSLEREVIKEILRFSIKEKNIAMPSQKVMEEILKTFIDSNPGPRSIVSWTRSDGEQVGGSITYYNKMISIQENG</sequence>
<dbReference type="PANTHER" id="PTHR43033">
    <property type="entry name" value="TRNA(ILE)-LYSIDINE SYNTHASE-RELATED"/>
    <property type="match status" value="1"/>
</dbReference>
<keyword evidence="1 6" id="KW-0436">Ligase</keyword>
<evidence type="ECO:0000313" key="8">
    <source>
        <dbReference type="EMBL" id="MBA4723657.1"/>
    </source>
</evidence>
<accession>A0A838YFM6</accession>
<comment type="domain">
    <text evidence="6">The N-terminal region contains the highly conserved SGGXDS motif, predicted to be a P-loop motif involved in ATP binding.</text>
</comment>
<gene>
    <name evidence="6 8" type="primary">tilS</name>
    <name evidence="8" type="ORF">H2021_00415</name>
</gene>
<dbReference type="AlphaFoldDB" id="A0A838YFM6"/>
<evidence type="ECO:0000256" key="1">
    <source>
        <dbReference type="ARBA" id="ARBA00022598"/>
    </source>
</evidence>
<feature type="domain" description="tRNA(Ile)-lysidine/2-thiocytidine synthase N-terminal" evidence="7">
    <location>
        <begin position="16"/>
        <end position="193"/>
    </location>
</feature>
<keyword evidence="3 6" id="KW-0547">Nucleotide-binding</keyword>
<dbReference type="SUPFAM" id="SSF52402">
    <property type="entry name" value="Adenine nucleotide alpha hydrolases-like"/>
    <property type="match status" value="1"/>
</dbReference>